<sequence length="434" mass="48155">MKPMGSQLVDVGSELENVTFEVGCAFTREITSRGDLFEVREVGAGSLDCAEGWVVTLEGAVEGAASGKLEISASTALPAAQHPTRVPCACSSSPWDARDRVSIQLLTVQMAVETLREVDNDKRLFLTCKTVGRNIRYYDAIVPQHQYPAIYAAGANKNLSSGVEMRSVFSVSVFSVSERGTLSVVLYSLQLVPRESLVILTPSARNCEKYWCLVNFWRELCSEFANRGAAGELGYAARWSARESGELYVIVHNDEFRFVPDWAIQPQIHGTQSSSRNVVPSRIKNSLSSPPWLLAVDTPSDPAEVVSWADEKTLRRDTNTLKNRKWAWEELEGGYNSPKKLSGIQQLSQLQQQQLGSQQASKHAGSISQPSHIFKRAAVTERESFRRHTYTATEDQISQNHLGKLGPVNSRRGMNSLPVWTPDEYFVCVRNLVA</sequence>
<keyword evidence="3" id="KW-1185">Reference proteome</keyword>
<protein>
    <submittedName>
        <fullName evidence="2">Uncharacterized protein</fullName>
    </submittedName>
</protein>
<reference evidence="2 3" key="1">
    <citation type="journal article" date="2024" name="J Genomics">
        <title>Draft genome sequencing and assembly of Favolaschia claudopus CIRM-BRFM 2984 isolated from oak limbs.</title>
        <authorList>
            <person name="Navarro D."/>
            <person name="Drula E."/>
            <person name="Chaduli D."/>
            <person name="Cazenave R."/>
            <person name="Ahrendt S."/>
            <person name="Wang J."/>
            <person name="Lipzen A."/>
            <person name="Daum C."/>
            <person name="Barry K."/>
            <person name="Grigoriev I.V."/>
            <person name="Favel A."/>
            <person name="Rosso M.N."/>
            <person name="Martin F."/>
        </authorList>
    </citation>
    <scope>NUCLEOTIDE SEQUENCE [LARGE SCALE GENOMIC DNA]</scope>
    <source>
        <strain evidence="2 3">CIRM-BRFM 2984</strain>
    </source>
</reference>
<evidence type="ECO:0000313" key="2">
    <source>
        <dbReference type="EMBL" id="KAK7042025.1"/>
    </source>
</evidence>
<name>A0AAW0CSG5_9AGAR</name>
<dbReference type="EMBL" id="JAWWNJ010000013">
    <property type="protein sequence ID" value="KAK7042025.1"/>
    <property type="molecule type" value="Genomic_DNA"/>
</dbReference>
<evidence type="ECO:0000256" key="1">
    <source>
        <dbReference type="SAM" id="MobiDB-lite"/>
    </source>
</evidence>
<gene>
    <name evidence="2" type="ORF">R3P38DRAFT_2767651</name>
</gene>
<organism evidence="2 3">
    <name type="scientific">Favolaschia claudopus</name>
    <dbReference type="NCBI Taxonomy" id="2862362"/>
    <lineage>
        <taxon>Eukaryota</taxon>
        <taxon>Fungi</taxon>
        <taxon>Dikarya</taxon>
        <taxon>Basidiomycota</taxon>
        <taxon>Agaricomycotina</taxon>
        <taxon>Agaricomycetes</taxon>
        <taxon>Agaricomycetidae</taxon>
        <taxon>Agaricales</taxon>
        <taxon>Marasmiineae</taxon>
        <taxon>Mycenaceae</taxon>
        <taxon>Favolaschia</taxon>
    </lineage>
</organism>
<feature type="region of interest" description="Disordered" evidence="1">
    <location>
        <begin position="352"/>
        <end position="371"/>
    </location>
</feature>
<proteinExistence type="predicted"/>
<accession>A0AAW0CSG5</accession>
<comment type="caution">
    <text evidence="2">The sequence shown here is derived from an EMBL/GenBank/DDBJ whole genome shotgun (WGS) entry which is preliminary data.</text>
</comment>
<dbReference type="AlphaFoldDB" id="A0AAW0CSG5"/>
<feature type="region of interest" description="Disordered" evidence="1">
    <location>
        <begin position="389"/>
        <end position="409"/>
    </location>
</feature>
<feature type="compositionally biased region" description="Low complexity" evidence="1">
    <location>
        <begin position="352"/>
        <end position="361"/>
    </location>
</feature>
<feature type="compositionally biased region" description="Polar residues" evidence="1">
    <location>
        <begin position="390"/>
        <end position="401"/>
    </location>
</feature>
<dbReference type="Proteomes" id="UP001362999">
    <property type="component" value="Unassembled WGS sequence"/>
</dbReference>
<evidence type="ECO:0000313" key="3">
    <source>
        <dbReference type="Proteomes" id="UP001362999"/>
    </source>
</evidence>